<dbReference type="InterPro" id="IPR020846">
    <property type="entry name" value="MFS_dom"/>
</dbReference>
<dbReference type="PROSITE" id="PS50850">
    <property type="entry name" value="MFS"/>
    <property type="match status" value="1"/>
</dbReference>
<dbReference type="Pfam" id="PF07690">
    <property type="entry name" value="MFS_1"/>
    <property type="match status" value="1"/>
</dbReference>
<feature type="transmembrane region" description="Helical" evidence="5">
    <location>
        <begin position="414"/>
        <end position="434"/>
    </location>
</feature>
<protein>
    <submittedName>
        <fullName evidence="7">MFS transporter</fullName>
    </submittedName>
</protein>
<dbReference type="SUPFAM" id="SSF103473">
    <property type="entry name" value="MFS general substrate transporter"/>
    <property type="match status" value="1"/>
</dbReference>
<comment type="caution">
    <text evidence="7">The sequence shown here is derived from an EMBL/GenBank/DDBJ whole genome shotgun (WGS) entry which is preliminary data.</text>
</comment>
<organism evidence="7 8">
    <name type="scientific">Sphingomonas baiyangensis</name>
    <dbReference type="NCBI Taxonomy" id="2572576"/>
    <lineage>
        <taxon>Bacteria</taxon>
        <taxon>Pseudomonadati</taxon>
        <taxon>Pseudomonadota</taxon>
        <taxon>Alphaproteobacteria</taxon>
        <taxon>Sphingomonadales</taxon>
        <taxon>Sphingomonadaceae</taxon>
        <taxon>Sphingomonas</taxon>
    </lineage>
</organism>
<dbReference type="PANTHER" id="PTHR23508">
    <property type="entry name" value="CARBOXYLIC ACID TRANSPORTER PROTEIN HOMOLOG"/>
    <property type="match status" value="1"/>
</dbReference>
<feature type="transmembrane region" description="Helical" evidence="5">
    <location>
        <begin position="297"/>
        <end position="317"/>
    </location>
</feature>
<feature type="transmembrane region" description="Helical" evidence="5">
    <location>
        <begin position="259"/>
        <end position="277"/>
    </location>
</feature>
<dbReference type="RefSeq" id="WP_136942610.1">
    <property type="nucleotide sequence ID" value="NZ_SWKR01000002.1"/>
</dbReference>
<name>A0A4U1L3I0_9SPHN</name>
<sequence length="443" mass="46273">MNEATTGRSADIESLLDRPFGGWRLAVFLMCGAIMAVEGFDMYMLGAIVPALAAGVGVSPAAIAGVFVAQGIGLAIGYTALSPFADRYGRRPVILLCVAGFGLVTLATVLATTLTHLMILRLVAFIFFGGVVPNTISLVAELAALRLRERMVVLLSAFLAFGAASGSALAPLLVNGFGWQGAFWAGGIAPLVLLPILYAFLPESPRFLIVKGSSPERVRRSLVRIVPEAAGIEQFTTIEPRSEKVPVAALFAEGRFANTLLLTLAGGMMMLVGNLVASWTPTYLNALAGYSMQQGAALFATSSIGAIAWPFVMIVLIERIGLKNAVVLCYALGFAAMLSFMVTPFTPAWAVFLSVSYGAFVVGAISGLYALIAAAYPTQIRATALGWTSGIGRLLSIMGPAVGGFMLAEGYGQTPIALVYAVPLAIAGIAVALVRLRTAPSAR</sequence>
<evidence type="ECO:0000256" key="3">
    <source>
        <dbReference type="ARBA" id="ARBA00022989"/>
    </source>
</evidence>
<accession>A0A4U1L3I0</accession>
<evidence type="ECO:0000256" key="4">
    <source>
        <dbReference type="ARBA" id="ARBA00023136"/>
    </source>
</evidence>
<dbReference type="Proteomes" id="UP000309138">
    <property type="component" value="Unassembled WGS sequence"/>
</dbReference>
<keyword evidence="2 5" id="KW-0812">Transmembrane</keyword>
<keyword evidence="4 5" id="KW-0472">Membrane</keyword>
<dbReference type="GO" id="GO:0005886">
    <property type="term" value="C:plasma membrane"/>
    <property type="evidence" value="ECO:0007669"/>
    <property type="project" value="TreeGrafter"/>
</dbReference>
<feature type="transmembrane region" description="Helical" evidence="5">
    <location>
        <begin position="25"/>
        <end position="49"/>
    </location>
</feature>
<evidence type="ECO:0000256" key="2">
    <source>
        <dbReference type="ARBA" id="ARBA00022692"/>
    </source>
</evidence>
<evidence type="ECO:0000259" key="6">
    <source>
        <dbReference type="PROSITE" id="PS50850"/>
    </source>
</evidence>
<feature type="transmembrane region" description="Helical" evidence="5">
    <location>
        <begin position="118"/>
        <end position="140"/>
    </location>
</feature>
<evidence type="ECO:0000313" key="7">
    <source>
        <dbReference type="EMBL" id="TKD50666.1"/>
    </source>
</evidence>
<feature type="transmembrane region" description="Helical" evidence="5">
    <location>
        <begin position="348"/>
        <end position="372"/>
    </location>
</feature>
<keyword evidence="3 5" id="KW-1133">Transmembrane helix</keyword>
<dbReference type="InterPro" id="IPR011701">
    <property type="entry name" value="MFS"/>
</dbReference>
<dbReference type="PANTHER" id="PTHR23508:SF10">
    <property type="entry name" value="CARBOXYLIC ACID TRANSPORTER PROTEIN HOMOLOG"/>
    <property type="match status" value="1"/>
</dbReference>
<feature type="transmembrane region" description="Helical" evidence="5">
    <location>
        <begin position="152"/>
        <end position="170"/>
    </location>
</feature>
<dbReference type="EMBL" id="SWKR01000002">
    <property type="protein sequence ID" value="TKD50666.1"/>
    <property type="molecule type" value="Genomic_DNA"/>
</dbReference>
<feature type="transmembrane region" description="Helical" evidence="5">
    <location>
        <begin position="93"/>
        <end position="112"/>
    </location>
</feature>
<feature type="transmembrane region" description="Helical" evidence="5">
    <location>
        <begin position="182"/>
        <end position="201"/>
    </location>
</feature>
<feature type="domain" description="Major facilitator superfamily (MFS) profile" evidence="6">
    <location>
        <begin position="27"/>
        <end position="439"/>
    </location>
</feature>
<feature type="transmembrane region" description="Helical" evidence="5">
    <location>
        <begin position="324"/>
        <end position="342"/>
    </location>
</feature>
<dbReference type="InterPro" id="IPR036259">
    <property type="entry name" value="MFS_trans_sf"/>
</dbReference>
<evidence type="ECO:0000256" key="1">
    <source>
        <dbReference type="ARBA" id="ARBA00004141"/>
    </source>
</evidence>
<gene>
    <name evidence="7" type="ORF">FBR43_07695</name>
</gene>
<evidence type="ECO:0000256" key="5">
    <source>
        <dbReference type="SAM" id="Phobius"/>
    </source>
</evidence>
<dbReference type="Gene3D" id="1.20.1250.20">
    <property type="entry name" value="MFS general substrate transporter like domains"/>
    <property type="match status" value="1"/>
</dbReference>
<keyword evidence="8" id="KW-1185">Reference proteome</keyword>
<evidence type="ECO:0000313" key="8">
    <source>
        <dbReference type="Proteomes" id="UP000309138"/>
    </source>
</evidence>
<reference evidence="7 8" key="1">
    <citation type="submission" date="2019-04" db="EMBL/GenBank/DDBJ databases">
        <authorList>
            <person name="Yang Y."/>
            <person name="Wei D."/>
        </authorList>
    </citation>
    <scope>NUCLEOTIDE SEQUENCE [LARGE SCALE GENOMIC DNA]</scope>
    <source>
        <strain evidence="7 8">L-1-4w-11</strain>
    </source>
</reference>
<comment type="subcellular location">
    <subcellularLocation>
        <location evidence="1">Membrane</location>
        <topology evidence="1">Multi-pass membrane protein</topology>
    </subcellularLocation>
</comment>
<dbReference type="GO" id="GO:0046943">
    <property type="term" value="F:carboxylic acid transmembrane transporter activity"/>
    <property type="evidence" value="ECO:0007669"/>
    <property type="project" value="TreeGrafter"/>
</dbReference>
<proteinExistence type="predicted"/>
<dbReference type="OrthoDB" id="9812221at2"/>
<feature type="transmembrane region" description="Helical" evidence="5">
    <location>
        <begin position="384"/>
        <end position="408"/>
    </location>
</feature>
<dbReference type="AlphaFoldDB" id="A0A4U1L3I0"/>